<reference evidence="2 3" key="1">
    <citation type="submission" date="2018-02" db="EMBL/GenBank/DDBJ databases">
        <title>The genomes of Aspergillus section Nigri reveals drivers in fungal speciation.</title>
        <authorList>
            <consortium name="DOE Joint Genome Institute"/>
            <person name="Vesth T.C."/>
            <person name="Nybo J."/>
            <person name="Theobald S."/>
            <person name="Brandl J."/>
            <person name="Frisvad J.C."/>
            <person name="Nielsen K.F."/>
            <person name="Lyhne E.K."/>
            <person name="Kogle M.E."/>
            <person name="Kuo A."/>
            <person name="Riley R."/>
            <person name="Clum A."/>
            <person name="Nolan M."/>
            <person name="Lipzen A."/>
            <person name="Salamov A."/>
            <person name="Henrissat B."/>
            <person name="Wiebenga A."/>
            <person name="De vries R.P."/>
            <person name="Grigoriev I.V."/>
            <person name="Mortensen U.H."/>
            <person name="Andersen M.R."/>
            <person name="Baker S.E."/>
        </authorList>
    </citation>
    <scope>NUCLEOTIDE SEQUENCE [LARGE SCALE GENOMIC DNA]</scope>
    <source>
        <strain evidence="2 3">CBS 115571</strain>
    </source>
</reference>
<evidence type="ECO:0000313" key="2">
    <source>
        <dbReference type="EMBL" id="PYI24527.1"/>
    </source>
</evidence>
<feature type="region of interest" description="Disordered" evidence="1">
    <location>
        <begin position="208"/>
        <end position="239"/>
    </location>
</feature>
<dbReference type="Proteomes" id="UP000249829">
    <property type="component" value="Unassembled WGS sequence"/>
</dbReference>
<gene>
    <name evidence="2" type="ORF">BO99DRAFT_408556</name>
</gene>
<keyword evidence="3" id="KW-1185">Reference proteome</keyword>
<proteinExistence type="predicted"/>
<feature type="region of interest" description="Disordered" evidence="1">
    <location>
        <begin position="164"/>
        <end position="186"/>
    </location>
</feature>
<organism evidence="2 3">
    <name type="scientific">Aspergillus violaceofuscus (strain CBS 115571)</name>
    <dbReference type="NCBI Taxonomy" id="1450538"/>
    <lineage>
        <taxon>Eukaryota</taxon>
        <taxon>Fungi</taxon>
        <taxon>Dikarya</taxon>
        <taxon>Ascomycota</taxon>
        <taxon>Pezizomycotina</taxon>
        <taxon>Eurotiomycetes</taxon>
        <taxon>Eurotiomycetidae</taxon>
        <taxon>Eurotiales</taxon>
        <taxon>Aspergillaceae</taxon>
        <taxon>Aspergillus</taxon>
    </lineage>
</organism>
<name>A0A2V5IKX1_ASPV1</name>
<accession>A0A2V5IKX1</accession>
<dbReference type="AlphaFoldDB" id="A0A2V5IKX1"/>
<protein>
    <submittedName>
        <fullName evidence="2">Uncharacterized protein</fullName>
    </submittedName>
</protein>
<evidence type="ECO:0000256" key="1">
    <source>
        <dbReference type="SAM" id="MobiDB-lite"/>
    </source>
</evidence>
<dbReference type="EMBL" id="KZ825102">
    <property type="protein sequence ID" value="PYI24527.1"/>
    <property type="molecule type" value="Genomic_DNA"/>
</dbReference>
<evidence type="ECO:0000313" key="3">
    <source>
        <dbReference type="Proteomes" id="UP000249829"/>
    </source>
</evidence>
<sequence length="239" mass="26247">MYTSNQQVTSSVFQPESQVDQGGLVFDVSNYNAVHAHAKRISGCWLGHLQTTVGEEDSAGGRGAEMLRGGTKKSRFLPSTPNCYSVYKEWPRPSRAVPPIEDLVHDTAPSSPPAYSVSTVSCISVAMGLSCRSVFEEGREGQPPQRSSRALLLTAERPNLGLQKAKARGTPKQNEHTQNSERQNYNGLQSHLQLKFVERDREVTSWCASHEKKPESISPSLANAVDDGGNGVRVRDIRR</sequence>